<sequence>MLSTQKQQQQIIVKAYYNDLIEKQPEIRRFTVSFLLFIETTISKLNTDYLQGQFTLQYIDEDNDRITFSSNSELLSALNNISAGGIIKIFVKPKLNKSKESNQNTTIHVGVICDGCQGPVIGNRYKCLECRDYDLCQICSDKNLHSEHNML</sequence>
<dbReference type="Pfam" id="PF00569">
    <property type="entry name" value="ZZ"/>
    <property type="match status" value="1"/>
</dbReference>
<dbReference type="FunFam" id="3.30.60.90:FF:000016">
    <property type="entry name" value="Refractory to sigma P"/>
    <property type="match status" value="1"/>
</dbReference>
<dbReference type="GO" id="GO:0070530">
    <property type="term" value="F:K63-linked polyubiquitin modification-dependent protein binding"/>
    <property type="evidence" value="ECO:0007669"/>
    <property type="project" value="TreeGrafter"/>
</dbReference>
<keyword evidence="2 4" id="KW-0863">Zinc-finger</keyword>
<evidence type="ECO:0000256" key="2">
    <source>
        <dbReference type="ARBA" id="ARBA00022771"/>
    </source>
</evidence>
<name>A0A820A330_9BILA</name>
<proteinExistence type="predicted"/>
<evidence type="ECO:0008006" key="9">
    <source>
        <dbReference type="Google" id="ProtNLM"/>
    </source>
</evidence>
<dbReference type="Pfam" id="PF00564">
    <property type="entry name" value="PB1"/>
    <property type="match status" value="1"/>
</dbReference>
<dbReference type="GO" id="GO:0007032">
    <property type="term" value="P:endosome organization"/>
    <property type="evidence" value="ECO:0007669"/>
    <property type="project" value="TreeGrafter"/>
</dbReference>
<dbReference type="PROSITE" id="PS50135">
    <property type="entry name" value="ZF_ZZ_2"/>
    <property type="match status" value="1"/>
</dbReference>
<dbReference type="GO" id="GO:0008270">
    <property type="term" value="F:zinc ion binding"/>
    <property type="evidence" value="ECO:0007669"/>
    <property type="project" value="UniProtKB-KW"/>
</dbReference>
<dbReference type="CDD" id="cd02340">
    <property type="entry name" value="ZZ_NBR1_like"/>
    <property type="match status" value="1"/>
</dbReference>
<dbReference type="InterPro" id="IPR043145">
    <property type="entry name" value="Znf_ZZ_sf"/>
</dbReference>
<dbReference type="SUPFAM" id="SSF54277">
    <property type="entry name" value="CAD &amp; PB1 domains"/>
    <property type="match status" value="1"/>
</dbReference>
<dbReference type="InterPro" id="IPR053793">
    <property type="entry name" value="PB1-like"/>
</dbReference>
<evidence type="ECO:0000256" key="4">
    <source>
        <dbReference type="PROSITE-ProRule" id="PRU00228"/>
    </source>
</evidence>
<dbReference type="InterPro" id="IPR052260">
    <property type="entry name" value="Autophagy_Rcpt_SigReg"/>
</dbReference>
<dbReference type="Gene3D" id="3.10.20.90">
    <property type="entry name" value="Phosphatidylinositol 3-kinase Catalytic Subunit, Chain A, domain 1"/>
    <property type="match status" value="1"/>
</dbReference>
<protein>
    <recommendedName>
        <fullName evidence="9">ZZ-type domain-containing protein</fullName>
    </recommendedName>
</protein>
<accession>A0A820A330</accession>
<dbReference type="InterPro" id="IPR000433">
    <property type="entry name" value="Znf_ZZ"/>
</dbReference>
<evidence type="ECO:0000259" key="5">
    <source>
        <dbReference type="PROSITE" id="PS50135"/>
    </source>
</evidence>
<dbReference type="InterPro" id="IPR000270">
    <property type="entry name" value="PB1_dom"/>
</dbReference>
<feature type="domain" description="PB1" evidence="6">
    <location>
        <begin position="10"/>
        <end position="94"/>
    </location>
</feature>
<dbReference type="GO" id="GO:0035973">
    <property type="term" value="P:aggrephagy"/>
    <property type="evidence" value="ECO:0007669"/>
    <property type="project" value="TreeGrafter"/>
</dbReference>
<evidence type="ECO:0000256" key="1">
    <source>
        <dbReference type="ARBA" id="ARBA00022723"/>
    </source>
</evidence>
<dbReference type="PANTHER" id="PTHR15090:SF0">
    <property type="entry name" value="SEQUESTOSOME-1"/>
    <property type="match status" value="1"/>
</dbReference>
<dbReference type="Proteomes" id="UP000663823">
    <property type="component" value="Unassembled WGS sequence"/>
</dbReference>
<dbReference type="AlphaFoldDB" id="A0A820A330"/>
<dbReference type="PANTHER" id="PTHR15090">
    <property type="entry name" value="SEQUESTOSOME 1-RELATED"/>
    <property type="match status" value="1"/>
</dbReference>
<dbReference type="PROSITE" id="PS01357">
    <property type="entry name" value="ZF_ZZ_1"/>
    <property type="match status" value="1"/>
</dbReference>
<organism evidence="7 8">
    <name type="scientific">Rotaria sordida</name>
    <dbReference type="NCBI Taxonomy" id="392033"/>
    <lineage>
        <taxon>Eukaryota</taxon>
        <taxon>Metazoa</taxon>
        <taxon>Spiralia</taxon>
        <taxon>Gnathifera</taxon>
        <taxon>Rotifera</taxon>
        <taxon>Eurotatoria</taxon>
        <taxon>Bdelloidea</taxon>
        <taxon>Philodinida</taxon>
        <taxon>Philodinidae</taxon>
        <taxon>Rotaria</taxon>
    </lineage>
</organism>
<dbReference type="Gene3D" id="3.30.60.90">
    <property type="match status" value="1"/>
</dbReference>
<dbReference type="PROSITE" id="PS51745">
    <property type="entry name" value="PB1"/>
    <property type="match status" value="1"/>
</dbReference>
<evidence type="ECO:0000313" key="7">
    <source>
        <dbReference type="EMBL" id="CAF4182035.1"/>
    </source>
</evidence>
<evidence type="ECO:0000313" key="8">
    <source>
        <dbReference type="Proteomes" id="UP000663823"/>
    </source>
</evidence>
<feature type="domain" description="ZZ-type" evidence="5">
    <location>
        <begin position="108"/>
        <end position="151"/>
    </location>
</feature>
<reference evidence="7" key="1">
    <citation type="submission" date="2021-02" db="EMBL/GenBank/DDBJ databases">
        <authorList>
            <person name="Nowell W R."/>
        </authorList>
    </citation>
    <scope>NUCLEOTIDE SEQUENCE</scope>
</reference>
<comment type="caution">
    <text evidence="7">The sequence shown here is derived from an EMBL/GenBank/DDBJ whole genome shotgun (WGS) entry which is preliminary data.</text>
</comment>
<keyword evidence="1" id="KW-0479">Metal-binding</keyword>
<dbReference type="SUPFAM" id="SSF57850">
    <property type="entry name" value="RING/U-box"/>
    <property type="match status" value="1"/>
</dbReference>
<feature type="non-terminal residue" evidence="7">
    <location>
        <position position="1"/>
    </location>
</feature>
<dbReference type="GO" id="GO:0044753">
    <property type="term" value="C:amphisome"/>
    <property type="evidence" value="ECO:0007669"/>
    <property type="project" value="TreeGrafter"/>
</dbReference>
<dbReference type="EMBL" id="CAJOAX010018536">
    <property type="protein sequence ID" value="CAF4182035.1"/>
    <property type="molecule type" value="Genomic_DNA"/>
</dbReference>
<dbReference type="GO" id="GO:0016235">
    <property type="term" value="C:aggresome"/>
    <property type="evidence" value="ECO:0007669"/>
    <property type="project" value="TreeGrafter"/>
</dbReference>
<dbReference type="GO" id="GO:0005080">
    <property type="term" value="F:protein kinase C binding"/>
    <property type="evidence" value="ECO:0007669"/>
    <property type="project" value="TreeGrafter"/>
</dbReference>
<gene>
    <name evidence="7" type="ORF">OTI717_LOCUS37732</name>
</gene>
<evidence type="ECO:0000259" key="6">
    <source>
        <dbReference type="PROSITE" id="PS51745"/>
    </source>
</evidence>
<dbReference type="GO" id="GO:0000423">
    <property type="term" value="P:mitophagy"/>
    <property type="evidence" value="ECO:0007669"/>
    <property type="project" value="TreeGrafter"/>
</dbReference>
<dbReference type="SMART" id="SM00291">
    <property type="entry name" value="ZnF_ZZ"/>
    <property type="match status" value="1"/>
</dbReference>
<dbReference type="SMART" id="SM00666">
    <property type="entry name" value="PB1"/>
    <property type="match status" value="1"/>
</dbReference>
<keyword evidence="3" id="KW-0862">Zinc</keyword>
<evidence type="ECO:0000256" key="3">
    <source>
        <dbReference type="ARBA" id="ARBA00022833"/>
    </source>
</evidence>